<evidence type="ECO:0000313" key="3">
    <source>
        <dbReference type="Proteomes" id="UP000665561"/>
    </source>
</evidence>
<comment type="caution">
    <text evidence="2">The sequence shown here is derived from an EMBL/GenBank/DDBJ whole genome shotgun (WGS) entry which is preliminary data.</text>
</comment>
<dbReference type="InterPro" id="IPR032257">
    <property type="entry name" value="DUF4830"/>
</dbReference>
<reference evidence="2 3" key="1">
    <citation type="submission" date="2020-01" db="EMBL/GenBank/DDBJ databases">
        <title>Paenibacillus soybeanensis sp. nov. isolated from the nodules of soybean (Glycine max(L.) Merr).</title>
        <authorList>
            <person name="Wang H."/>
        </authorList>
    </citation>
    <scope>NUCLEOTIDE SEQUENCE [LARGE SCALE GENOMIC DNA]</scope>
    <source>
        <strain evidence="2 3">T1</strain>
    </source>
</reference>
<organism evidence="2 3">
    <name type="scientific">Paenibacillus glycinis</name>
    <dbReference type="NCBI Taxonomy" id="2697035"/>
    <lineage>
        <taxon>Bacteria</taxon>
        <taxon>Bacillati</taxon>
        <taxon>Bacillota</taxon>
        <taxon>Bacilli</taxon>
        <taxon>Bacillales</taxon>
        <taxon>Paenibacillaceae</taxon>
        <taxon>Paenibacillus</taxon>
    </lineage>
</organism>
<evidence type="ECO:0000313" key="2">
    <source>
        <dbReference type="EMBL" id="NBD27230.1"/>
    </source>
</evidence>
<dbReference type="PROSITE" id="PS51257">
    <property type="entry name" value="PROKAR_LIPOPROTEIN"/>
    <property type="match status" value="1"/>
</dbReference>
<dbReference type="EMBL" id="JAAAMV010000026">
    <property type="protein sequence ID" value="NBD27230.1"/>
    <property type="molecule type" value="Genomic_DNA"/>
</dbReference>
<protein>
    <submittedName>
        <fullName evidence="2">DUF4830 domain-containing protein</fullName>
    </submittedName>
</protein>
<gene>
    <name evidence="2" type="ORF">GT019_25455</name>
</gene>
<accession>A0ABW9XX04</accession>
<evidence type="ECO:0000259" key="1">
    <source>
        <dbReference type="Pfam" id="PF16112"/>
    </source>
</evidence>
<keyword evidence="3" id="KW-1185">Reference proteome</keyword>
<sequence>MKKDYVMLLLFALCFAILTGCKSNEPEDKQSFPLAHKQFIEQYGWTIRQFHADTNFGAGTLKASYQERANDLKTKANLDLSPYVDKEVIETEYILNESINNYNEITCHLFESEGKIIAAYLVLNQSVLEEDNYTYKTIPGPTRPMMNKEDVI</sequence>
<dbReference type="RefSeq" id="WP_161746255.1">
    <property type="nucleotide sequence ID" value="NZ_JAAAMV010000026.1"/>
</dbReference>
<proteinExistence type="predicted"/>
<feature type="domain" description="DUF4830" evidence="1">
    <location>
        <begin position="39"/>
        <end position="121"/>
    </location>
</feature>
<dbReference type="Proteomes" id="UP000665561">
    <property type="component" value="Unassembled WGS sequence"/>
</dbReference>
<dbReference type="Pfam" id="PF16112">
    <property type="entry name" value="DUF4830"/>
    <property type="match status" value="1"/>
</dbReference>
<name>A0ABW9XX04_9BACL</name>